<evidence type="ECO:0000256" key="1">
    <source>
        <dbReference type="SAM" id="MobiDB-lite"/>
    </source>
</evidence>
<dbReference type="SUPFAM" id="SSF81383">
    <property type="entry name" value="F-box domain"/>
    <property type="match status" value="1"/>
</dbReference>
<evidence type="ECO:0000313" key="4">
    <source>
        <dbReference type="Proteomes" id="UP000059680"/>
    </source>
</evidence>
<dbReference type="EMBL" id="AP014958">
    <property type="protein sequence ID" value="BAS81676.1"/>
    <property type="molecule type" value="Genomic_DNA"/>
</dbReference>
<gene>
    <name evidence="3" type="ordered locus">Os02g0824900</name>
    <name evidence="3" type="ORF">OSNPB_020824900</name>
</gene>
<dbReference type="PaxDb" id="39947-A0A0P0VRF3"/>
<reference evidence="4" key="1">
    <citation type="journal article" date="2005" name="Nature">
        <title>The map-based sequence of the rice genome.</title>
        <authorList>
            <consortium name="International rice genome sequencing project (IRGSP)"/>
            <person name="Matsumoto T."/>
            <person name="Wu J."/>
            <person name="Kanamori H."/>
            <person name="Katayose Y."/>
            <person name="Fujisawa M."/>
            <person name="Namiki N."/>
            <person name="Mizuno H."/>
            <person name="Yamamoto K."/>
            <person name="Antonio B.A."/>
            <person name="Baba T."/>
            <person name="Sakata K."/>
            <person name="Nagamura Y."/>
            <person name="Aoki H."/>
            <person name="Arikawa K."/>
            <person name="Arita K."/>
            <person name="Bito T."/>
            <person name="Chiden Y."/>
            <person name="Fujitsuka N."/>
            <person name="Fukunaka R."/>
            <person name="Hamada M."/>
            <person name="Harada C."/>
            <person name="Hayashi A."/>
            <person name="Hijishita S."/>
            <person name="Honda M."/>
            <person name="Hosokawa S."/>
            <person name="Ichikawa Y."/>
            <person name="Idonuma A."/>
            <person name="Iijima M."/>
            <person name="Ikeda M."/>
            <person name="Ikeno M."/>
            <person name="Ito K."/>
            <person name="Ito S."/>
            <person name="Ito T."/>
            <person name="Ito Y."/>
            <person name="Ito Y."/>
            <person name="Iwabuchi A."/>
            <person name="Kamiya K."/>
            <person name="Karasawa W."/>
            <person name="Kurita K."/>
            <person name="Katagiri S."/>
            <person name="Kikuta A."/>
            <person name="Kobayashi H."/>
            <person name="Kobayashi N."/>
            <person name="Machita K."/>
            <person name="Maehara T."/>
            <person name="Masukawa M."/>
            <person name="Mizubayashi T."/>
            <person name="Mukai Y."/>
            <person name="Nagasaki H."/>
            <person name="Nagata Y."/>
            <person name="Naito S."/>
            <person name="Nakashima M."/>
            <person name="Nakama Y."/>
            <person name="Nakamichi Y."/>
            <person name="Nakamura M."/>
            <person name="Meguro A."/>
            <person name="Negishi M."/>
            <person name="Ohta I."/>
            <person name="Ohta T."/>
            <person name="Okamoto M."/>
            <person name="Ono N."/>
            <person name="Saji S."/>
            <person name="Sakaguchi M."/>
            <person name="Sakai K."/>
            <person name="Shibata M."/>
            <person name="Shimokawa T."/>
            <person name="Song J."/>
            <person name="Takazaki Y."/>
            <person name="Terasawa K."/>
            <person name="Tsugane M."/>
            <person name="Tsuji K."/>
            <person name="Ueda S."/>
            <person name="Waki K."/>
            <person name="Yamagata H."/>
            <person name="Yamamoto M."/>
            <person name="Yamamoto S."/>
            <person name="Yamane H."/>
            <person name="Yoshiki S."/>
            <person name="Yoshihara R."/>
            <person name="Yukawa K."/>
            <person name="Zhong H."/>
            <person name="Yano M."/>
            <person name="Yuan Q."/>
            <person name="Ouyang S."/>
            <person name="Liu J."/>
            <person name="Jones K.M."/>
            <person name="Gansberger K."/>
            <person name="Moffat K."/>
            <person name="Hill J."/>
            <person name="Bera J."/>
            <person name="Fadrosh D."/>
            <person name="Jin S."/>
            <person name="Johri S."/>
            <person name="Kim M."/>
            <person name="Overton L."/>
            <person name="Reardon M."/>
            <person name="Tsitrin T."/>
            <person name="Vuong H."/>
            <person name="Weaver B."/>
            <person name="Ciecko A."/>
            <person name="Tallon L."/>
            <person name="Jackson J."/>
            <person name="Pai G."/>
            <person name="Aken S.V."/>
            <person name="Utterback T."/>
            <person name="Reidmuller S."/>
            <person name="Feldblyum T."/>
            <person name="Hsiao J."/>
            <person name="Zismann V."/>
            <person name="Iobst S."/>
            <person name="de Vazeille A.R."/>
            <person name="Buell C.R."/>
            <person name="Ying K."/>
            <person name="Li Y."/>
            <person name="Lu T."/>
            <person name="Huang Y."/>
            <person name="Zhao Q."/>
            <person name="Feng Q."/>
            <person name="Zhang L."/>
            <person name="Zhu J."/>
            <person name="Weng Q."/>
            <person name="Mu J."/>
            <person name="Lu Y."/>
            <person name="Fan D."/>
            <person name="Liu Y."/>
            <person name="Guan J."/>
            <person name="Zhang Y."/>
            <person name="Yu S."/>
            <person name="Liu X."/>
            <person name="Zhang Y."/>
            <person name="Hong G."/>
            <person name="Han B."/>
            <person name="Choisne N."/>
            <person name="Demange N."/>
            <person name="Orjeda G."/>
            <person name="Samain S."/>
            <person name="Cattolico L."/>
            <person name="Pelletier E."/>
            <person name="Couloux A."/>
            <person name="Segurens B."/>
            <person name="Wincker P."/>
            <person name="D'Hont A."/>
            <person name="Scarpelli C."/>
            <person name="Weissenbach J."/>
            <person name="Salanoubat M."/>
            <person name="Quetier F."/>
            <person name="Yu Y."/>
            <person name="Kim H.R."/>
            <person name="Rambo T."/>
            <person name="Currie J."/>
            <person name="Collura K."/>
            <person name="Luo M."/>
            <person name="Yang T."/>
            <person name="Ammiraju J.S.S."/>
            <person name="Engler F."/>
            <person name="Soderlund C."/>
            <person name="Wing R.A."/>
            <person name="Palmer L.E."/>
            <person name="de la Bastide M."/>
            <person name="Spiegel L."/>
            <person name="Nascimento L."/>
            <person name="Zutavern T."/>
            <person name="O'Shaughnessy A."/>
            <person name="Dike S."/>
            <person name="Dedhia N."/>
            <person name="Preston R."/>
            <person name="Balija V."/>
            <person name="McCombie W.R."/>
            <person name="Chow T."/>
            <person name="Chen H."/>
            <person name="Chung M."/>
            <person name="Chen C."/>
            <person name="Shaw J."/>
            <person name="Wu H."/>
            <person name="Hsiao K."/>
            <person name="Chao Y."/>
            <person name="Chu M."/>
            <person name="Cheng C."/>
            <person name="Hour A."/>
            <person name="Lee P."/>
            <person name="Lin S."/>
            <person name="Lin Y."/>
            <person name="Liou J."/>
            <person name="Liu S."/>
            <person name="Hsing Y."/>
            <person name="Raghuvanshi S."/>
            <person name="Mohanty A."/>
            <person name="Bharti A.K."/>
            <person name="Gaur A."/>
            <person name="Gupta V."/>
            <person name="Kumar D."/>
            <person name="Ravi V."/>
            <person name="Vij S."/>
            <person name="Kapur A."/>
            <person name="Khurana P."/>
            <person name="Khurana P."/>
            <person name="Khurana J.P."/>
            <person name="Tyagi A.K."/>
            <person name="Gaikwad K."/>
            <person name="Singh A."/>
            <person name="Dalal V."/>
            <person name="Srivastava S."/>
            <person name="Dixit A."/>
            <person name="Pal A.K."/>
            <person name="Ghazi I.A."/>
            <person name="Yadav M."/>
            <person name="Pandit A."/>
            <person name="Bhargava A."/>
            <person name="Sureshbabu K."/>
            <person name="Batra K."/>
            <person name="Sharma T.R."/>
            <person name="Mohapatra T."/>
            <person name="Singh N.K."/>
            <person name="Messing J."/>
            <person name="Nelson A.B."/>
            <person name="Fuks G."/>
            <person name="Kavchok S."/>
            <person name="Keizer G."/>
            <person name="Linton E."/>
            <person name="Llaca V."/>
            <person name="Song R."/>
            <person name="Tanyolac B."/>
            <person name="Young S."/>
            <person name="Ho-Il K."/>
            <person name="Hahn J.H."/>
            <person name="Sangsakoo G."/>
            <person name="Vanavichit A."/>
            <person name="de Mattos Luiz.A.T."/>
            <person name="Zimmer P.D."/>
            <person name="Malone G."/>
            <person name="Dellagostin O."/>
            <person name="de Oliveira A.C."/>
            <person name="Bevan M."/>
            <person name="Bancroft I."/>
            <person name="Minx P."/>
            <person name="Cordum H."/>
            <person name="Wilson R."/>
            <person name="Cheng Z."/>
            <person name="Jin W."/>
            <person name="Jiang J."/>
            <person name="Leong S.A."/>
            <person name="Iwama H."/>
            <person name="Gojobori T."/>
            <person name="Itoh T."/>
            <person name="Niimura Y."/>
            <person name="Fujii Y."/>
            <person name="Habara T."/>
            <person name="Sakai H."/>
            <person name="Sato Y."/>
            <person name="Wilson G."/>
            <person name="Kumar K."/>
            <person name="McCouch S."/>
            <person name="Juretic N."/>
            <person name="Hoen D."/>
            <person name="Wright S."/>
            <person name="Bruskiewich R."/>
            <person name="Bureau T."/>
            <person name="Miyao A."/>
            <person name="Hirochika H."/>
            <person name="Nishikawa T."/>
            <person name="Kadowaki K."/>
            <person name="Sugiura M."/>
            <person name="Burr B."/>
            <person name="Sasaki T."/>
        </authorList>
    </citation>
    <scope>NUCLEOTIDE SEQUENCE [LARGE SCALE GENOMIC DNA]</scope>
    <source>
        <strain evidence="4">cv. Nipponbare</strain>
    </source>
</reference>
<dbReference type="FunCoup" id="A0A0P0VRF3">
    <property type="interactions" value="38"/>
</dbReference>
<sequence>MKNKKGSRRNRNKSAASTGSLPLPVDRLSKLPDDVLLNILDRLNTPDVLVPSSTVLVLSLCLVLFRPTAPWLMQQTMSSVSEAKTSLFTDSAYVST</sequence>
<dbReference type="Proteomes" id="UP000059680">
    <property type="component" value="Chromosome 2"/>
</dbReference>
<dbReference type="PROSITE" id="PS50181">
    <property type="entry name" value="FBOX"/>
    <property type="match status" value="1"/>
</dbReference>
<protein>
    <submittedName>
        <fullName evidence="3">Os02g0824900 protein</fullName>
    </submittedName>
</protein>
<feature type="compositionally biased region" description="Basic residues" evidence="1">
    <location>
        <begin position="1"/>
        <end position="12"/>
    </location>
</feature>
<dbReference type="InterPro" id="IPR001810">
    <property type="entry name" value="F-box_dom"/>
</dbReference>
<dbReference type="Gramene" id="Os02t0824900-02">
    <property type="protein sequence ID" value="Os02t0824900-02"/>
    <property type="gene ID" value="Os02g0824900"/>
</dbReference>
<dbReference type="InterPro" id="IPR036047">
    <property type="entry name" value="F-box-like_dom_sf"/>
</dbReference>
<feature type="domain" description="F-box" evidence="2">
    <location>
        <begin position="25"/>
        <end position="49"/>
    </location>
</feature>
<dbReference type="Gramene" id="Os02t0824900-01">
    <property type="protein sequence ID" value="Os02t0824900-01"/>
    <property type="gene ID" value="Os02g0824900"/>
</dbReference>
<keyword evidence="4" id="KW-1185">Reference proteome</keyword>
<accession>A0A0P0VRF3</accession>
<dbReference type="Pfam" id="PF00646">
    <property type="entry name" value="F-box"/>
    <property type="match status" value="1"/>
</dbReference>
<evidence type="ECO:0000259" key="2">
    <source>
        <dbReference type="PROSITE" id="PS50181"/>
    </source>
</evidence>
<evidence type="ECO:0000313" key="3">
    <source>
        <dbReference type="EMBL" id="BAS81676.1"/>
    </source>
</evidence>
<dbReference type="STRING" id="39947.A0A0P0VRF3"/>
<dbReference type="InParanoid" id="A0A0P0VRF3"/>
<feature type="region of interest" description="Disordered" evidence="1">
    <location>
        <begin position="1"/>
        <end position="25"/>
    </location>
</feature>
<reference evidence="3 4" key="2">
    <citation type="journal article" date="2013" name="Plant Cell Physiol.">
        <title>Rice Annotation Project Database (RAP-DB): an integrative and interactive database for rice genomics.</title>
        <authorList>
            <person name="Sakai H."/>
            <person name="Lee S.S."/>
            <person name="Tanaka T."/>
            <person name="Numa H."/>
            <person name="Kim J."/>
            <person name="Kawahara Y."/>
            <person name="Wakimoto H."/>
            <person name="Yang C.C."/>
            <person name="Iwamoto M."/>
            <person name="Abe T."/>
            <person name="Yamada Y."/>
            <person name="Muto A."/>
            <person name="Inokuchi H."/>
            <person name="Ikemura T."/>
            <person name="Matsumoto T."/>
            <person name="Sasaki T."/>
            <person name="Itoh T."/>
        </authorList>
    </citation>
    <scope>NUCLEOTIDE SEQUENCE [LARGE SCALE GENOMIC DNA]</scope>
    <source>
        <strain evidence="4">cv. Nipponbare</strain>
    </source>
</reference>
<reference evidence="3 4" key="3">
    <citation type="journal article" date="2013" name="Rice">
        <title>Improvement of the Oryza sativa Nipponbare reference genome using next generation sequence and optical map data.</title>
        <authorList>
            <person name="Kawahara Y."/>
            <person name="de la Bastide M."/>
            <person name="Hamilton J.P."/>
            <person name="Kanamori H."/>
            <person name="McCombie W.R."/>
            <person name="Ouyang S."/>
            <person name="Schwartz D.C."/>
            <person name="Tanaka T."/>
            <person name="Wu J."/>
            <person name="Zhou S."/>
            <person name="Childs K.L."/>
            <person name="Davidson R.M."/>
            <person name="Lin H."/>
            <person name="Quesada-Ocampo L."/>
            <person name="Vaillancourt B."/>
            <person name="Sakai H."/>
            <person name="Lee S.S."/>
            <person name="Kim J."/>
            <person name="Numa H."/>
            <person name="Itoh T."/>
            <person name="Buell C.R."/>
            <person name="Matsumoto T."/>
        </authorList>
    </citation>
    <scope>NUCLEOTIDE SEQUENCE [LARGE SCALE GENOMIC DNA]</scope>
    <source>
        <strain evidence="4">cv. Nipponbare</strain>
    </source>
</reference>
<name>A0A0P0VRF3_ORYSJ</name>
<organism evidence="3 4">
    <name type="scientific">Oryza sativa subsp. japonica</name>
    <name type="common">Rice</name>
    <dbReference type="NCBI Taxonomy" id="39947"/>
    <lineage>
        <taxon>Eukaryota</taxon>
        <taxon>Viridiplantae</taxon>
        <taxon>Streptophyta</taxon>
        <taxon>Embryophyta</taxon>
        <taxon>Tracheophyta</taxon>
        <taxon>Spermatophyta</taxon>
        <taxon>Magnoliopsida</taxon>
        <taxon>Liliopsida</taxon>
        <taxon>Poales</taxon>
        <taxon>Poaceae</taxon>
        <taxon>BOP clade</taxon>
        <taxon>Oryzoideae</taxon>
        <taxon>Oryzeae</taxon>
        <taxon>Oryzinae</taxon>
        <taxon>Oryza</taxon>
        <taxon>Oryza sativa</taxon>
    </lineage>
</organism>
<proteinExistence type="predicted"/>
<dbReference type="AlphaFoldDB" id="A0A0P0VRF3"/>